<evidence type="ECO:0000256" key="3">
    <source>
        <dbReference type="ARBA" id="ARBA00022692"/>
    </source>
</evidence>
<dbReference type="InterPro" id="IPR005598">
    <property type="entry name" value="ATP_synth_I"/>
</dbReference>
<evidence type="ECO:0000256" key="2">
    <source>
        <dbReference type="ARBA" id="ARBA00022475"/>
    </source>
</evidence>
<feature type="transmembrane region" description="Helical" evidence="6">
    <location>
        <begin position="74"/>
        <end position="92"/>
    </location>
</feature>
<gene>
    <name evidence="7" type="ORF">R4Z09_29750</name>
</gene>
<dbReference type="EMBL" id="CP137640">
    <property type="protein sequence ID" value="WVX81287.1"/>
    <property type="molecule type" value="Genomic_DNA"/>
</dbReference>
<keyword evidence="2" id="KW-1003">Cell membrane</keyword>
<dbReference type="Proteomes" id="UP001357223">
    <property type="component" value="Chromosome"/>
</dbReference>
<protein>
    <submittedName>
        <fullName evidence="7">ATP synthase subunit I</fullName>
    </submittedName>
</protein>
<evidence type="ECO:0000256" key="1">
    <source>
        <dbReference type="ARBA" id="ARBA00004651"/>
    </source>
</evidence>
<evidence type="ECO:0000313" key="8">
    <source>
        <dbReference type="Proteomes" id="UP001357223"/>
    </source>
</evidence>
<accession>A0ABZ2CC00</accession>
<evidence type="ECO:0000313" key="7">
    <source>
        <dbReference type="EMBL" id="WVX81287.1"/>
    </source>
</evidence>
<keyword evidence="8" id="KW-1185">Reference proteome</keyword>
<dbReference type="PANTHER" id="PTHR40035:SF1">
    <property type="entry name" value="ATP SYNTHASE PROTEIN I"/>
    <property type="match status" value="1"/>
</dbReference>
<evidence type="ECO:0000256" key="4">
    <source>
        <dbReference type="ARBA" id="ARBA00022989"/>
    </source>
</evidence>
<evidence type="ECO:0000256" key="6">
    <source>
        <dbReference type="SAM" id="Phobius"/>
    </source>
</evidence>
<dbReference type="RefSeq" id="WP_338450216.1">
    <property type="nucleotide sequence ID" value="NZ_CP137640.1"/>
</dbReference>
<proteinExistence type="predicted"/>
<evidence type="ECO:0000256" key="5">
    <source>
        <dbReference type="ARBA" id="ARBA00023136"/>
    </source>
</evidence>
<dbReference type="InterPro" id="IPR039072">
    <property type="entry name" value="ATP_synth_I_Bacilli"/>
</dbReference>
<feature type="transmembrane region" description="Helical" evidence="6">
    <location>
        <begin position="98"/>
        <end position="120"/>
    </location>
</feature>
<name>A0ABZ2CC00_9BACI</name>
<feature type="transmembrane region" description="Helical" evidence="6">
    <location>
        <begin position="12"/>
        <end position="28"/>
    </location>
</feature>
<organism evidence="7 8">
    <name type="scientific">Niallia oryzisoli</name>
    <dbReference type="NCBI Taxonomy" id="1737571"/>
    <lineage>
        <taxon>Bacteria</taxon>
        <taxon>Bacillati</taxon>
        <taxon>Bacillota</taxon>
        <taxon>Bacilli</taxon>
        <taxon>Bacillales</taxon>
        <taxon>Bacillaceae</taxon>
        <taxon>Niallia</taxon>
    </lineage>
</organism>
<keyword evidence="3 6" id="KW-0812">Transmembrane</keyword>
<comment type="subcellular location">
    <subcellularLocation>
        <location evidence="1">Cell membrane</location>
        <topology evidence="1">Multi-pass membrane protein</topology>
    </subcellularLocation>
</comment>
<sequence>MLQFKTMFTRERKYIVYLLAVYVLGWGFTSYQAIFLGLILGTSLSLFNLWLLVKKIDQFGKVMEKGGKMRSLGMMSRMAAAIFAVLLAAEYPEYIHPVSVVFGLMTAYLVIMIDSFLQLFQSQK</sequence>
<keyword evidence="5 6" id="KW-0472">Membrane</keyword>
<dbReference type="PANTHER" id="PTHR40035">
    <property type="entry name" value="ATP SYNTHASE PROTEIN I"/>
    <property type="match status" value="1"/>
</dbReference>
<dbReference type="Pfam" id="PF03899">
    <property type="entry name" value="ATP-synt_I"/>
    <property type="match status" value="1"/>
</dbReference>
<keyword evidence="4 6" id="KW-1133">Transmembrane helix</keyword>
<reference evidence="7 8" key="1">
    <citation type="submission" date="2023-10" db="EMBL/GenBank/DDBJ databases">
        <title>Niallia locisalis sp.nov. isolated from a salt pond sample.</title>
        <authorList>
            <person name="Li X.-J."/>
            <person name="Dong L."/>
        </authorList>
    </citation>
    <scope>NUCLEOTIDE SEQUENCE [LARGE SCALE GENOMIC DNA]</scope>
    <source>
        <strain evidence="7 8">DSM 29761</strain>
    </source>
</reference>
<feature type="transmembrane region" description="Helical" evidence="6">
    <location>
        <begin position="34"/>
        <end position="53"/>
    </location>
</feature>